<keyword evidence="9" id="KW-1185">Reference proteome</keyword>
<evidence type="ECO:0000256" key="1">
    <source>
        <dbReference type="ARBA" id="ARBA00004141"/>
    </source>
</evidence>
<name>A0A8J2KV63_9HEXA</name>
<feature type="transmembrane region" description="Helical" evidence="7">
    <location>
        <begin position="332"/>
        <end position="356"/>
    </location>
</feature>
<evidence type="ECO:0000256" key="5">
    <source>
        <dbReference type="ARBA" id="ARBA00022989"/>
    </source>
</evidence>
<feature type="transmembrane region" description="Helical" evidence="7">
    <location>
        <begin position="512"/>
        <end position="542"/>
    </location>
</feature>
<dbReference type="InterPro" id="IPR031312">
    <property type="entry name" value="Na/sul_symport_CS"/>
</dbReference>
<comment type="similarity">
    <text evidence="2">Belongs to the SLC13A/DASS transporter (TC 2.A.47) family. NADC subfamily.</text>
</comment>
<evidence type="ECO:0000256" key="6">
    <source>
        <dbReference type="ARBA" id="ARBA00023136"/>
    </source>
</evidence>
<feature type="transmembrane region" description="Helical" evidence="7">
    <location>
        <begin position="99"/>
        <end position="115"/>
    </location>
</feature>
<sequence>MAIDLTTRWPILANWKFFFTLGLPLVLLPLLLVDDTMEINGKIEQTTKFRCAYVILLMAIYWMVEAIPLAITSFLPVILFPLFGVVSTANVSINYMKETNMMFVGGLIIALAVEYSSLHKRIALRVMLLIGSSPIRIMLGIMLTTMFLSMWISNTATTAMMVPIVLAVLEELNKTKFSDRKVSVASTYSYRLNGVGANGIVNTAKPGQVEVDVPNDQVSVKEIPFSKPIFLTAIAYSSNIGGTGSITGTAVNMILKARISENPEEESFRKQQKLMYLFATAYSSNIGGTGVVTGTAPNLIAFQLLKEVDITQGGKSLDLTFATWMAYNVPTMILNVLVAWGYLIFLYFGVPDWLAFWKKNKSKEQKVLEKNREKSVRRMLQNEYENLGTMSFHEIAVGILFFTVVMLWLFREPRFMPGWGDLVDAVEVEDSTAAMMVVFLLFIIPKDPGFLFGRKQKVSGTLLDWKYVQSGLPWGVVLLMGGGFAISDAAEKSHLSDWIGLQLNNLGSLPDAVILIIVMIMTAAVTEVASNAACANVIIPILISLSQRLGYHPLYLTFPAAISCSFAFMLPVATPPNAIVYAAAGDDMRIIDMVKAGAFLNISCIIVCFCMHLTYGNLLFNFGGYTTENVTTLHSTIL</sequence>
<feature type="transmembrane region" description="Helical" evidence="7">
    <location>
        <begin position="274"/>
        <end position="296"/>
    </location>
</feature>
<dbReference type="GO" id="GO:0005886">
    <property type="term" value="C:plasma membrane"/>
    <property type="evidence" value="ECO:0007669"/>
    <property type="project" value="TreeGrafter"/>
</dbReference>
<feature type="transmembrane region" description="Helical" evidence="7">
    <location>
        <begin position="593"/>
        <end position="615"/>
    </location>
</feature>
<dbReference type="EMBL" id="CAJVCH010241147">
    <property type="protein sequence ID" value="CAG7732985.1"/>
    <property type="molecule type" value="Genomic_DNA"/>
</dbReference>
<dbReference type="PROSITE" id="PS01271">
    <property type="entry name" value="NA_SULFATE"/>
    <property type="match status" value="1"/>
</dbReference>
<feature type="transmembrane region" description="Helical" evidence="7">
    <location>
        <begin position="148"/>
        <end position="169"/>
    </location>
</feature>
<evidence type="ECO:0000256" key="3">
    <source>
        <dbReference type="ARBA" id="ARBA00022448"/>
    </source>
</evidence>
<feature type="transmembrane region" description="Helical" evidence="7">
    <location>
        <begin position="431"/>
        <end position="453"/>
    </location>
</feature>
<organism evidence="8 9">
    <name type="scientific">Allacma fusca</name>
    <dbReference type="NCBI Taxonomy" id="39272"/>
    <lineage>
        <taxon>Eukaryota</taxon>
        <taxon>Metazoa</taxon>
        <taxon>Ecdysozoa</taxon>
        <taxon>Arthropoda</taxon>
        <taxon>Hexapoda</taxon>
        <taxon>Collembola</taxon>
        <taxon>Symphypleona</taxon>
        <taxon>Sminthuridae</taxon>
        <taxon>Allacma</taxon>
    </lineage>
</organism>
<dbReference type="AlphaFoldDB" id="A0A8J2KV63"/>
<protein>
    <recommendedName>
        <fullName evidence="10">Solute carrier family 13 member 2</fullName>
    </recommendedName>
</protein>
<accession>A0A8J2KV63</accession>
<feature type="transmembrane region" description="Helical" evidence="7">
    <location>
        <begin position="54"/>
        <end position="79"/>
    </location>
</feature>
<keyword evidence="4 7" id="KW-0812">Transmembrane</keyword>
<dbReference type="Pfam" id="PF00939">
    <property type="entry name" value="Na_sulph_symp"/>
    <property type="match status" value="1"/>
</dbReference>
<reference evidence="8" key="1">
    <citation type="submission" date="2021-06" db="EMBL/GenBank/DDBJ databases">
        <authorList>
            <person name="Hodson N. C."/>
            <person name="Mongue J. A."/>
            <person name="Jaron S. K."/>
        </authorList>
    </citation>
    <scope>NUCLEOTIDE SEQUENCE</scope>
</reference>
<feature type="transmembrane region" description="Helical" evidence="7">
    <location>
        <begin position="387"/>
        <end position="411"/>
    </location>
</feature>
<evidence type="ECO:0000256" key="7">
    <source>
        <dbReference type="SAM" id="Phobius"/>
    </source>
</evidence>
<gene>
    <name evidence="8" type="ORF">AFUS01_LOCUS21460</name>
</gene>
<dbReference type="PANTHER" id="PTHR10283">
    <property type="entry name" value="SOLUTE CARRIER FAMILY 13 MEMBER"/>
    <property type="match status" value="1"/>
</dbReference>
<dbReference type="GO" id="GO:0015141">
    <property type="term" value="F:succinate transmembrane transporter activity"/>
    <property type="evidence" value="ECO:0007669"/>
    <property type="project" value="TreeGrafter"/>
</dbReference>
<feature type="transmembrane region" description="Helical" evidence="7">
    <location>
        <begin position="12"/>
        <end position="33"/>
    </location>
</feature>
<keyword evidence="5 7" id="KW-1133">Transmembrane helix</keyword>
<evidence type="ECO:0000313" key="8">
    <source>
        <dbReference type="EMBL" id="CAG7732985.1"/>
    </source>
</evidence>
<dbReference type="InterPro" id="IPR001898">
    <property type="entry name" value="SLC13A/DASS"/>
</dbReference>
<feature type="transmembrane region" description="Helical" evidence="7">
    <location>
        <begin position="465"/>
        <end position="486"/>
    </location>
</feature>
<dbReference type="GO" id="GO:0015137">
    <property type="term" value="F:citrate transmembrane transporter activity"/>
    <property type="evidence" value="ECO:0007669"/>
    <property type="project" value="TreeGrafter"/>
</dbReference>
<comment type="caution">
    <text evidence="8">The sequence shown here is derived from an EMBL/GenBank/DDBJ whole genome shotgun (WGS) entry which is preliminary data.</text>
</comment>
<dbReference type="PANTHER" id="PTHR10283:SF82">
    <property type="entry name" value="SOLUTE CARRIER FAMILY 13 MEMBER 2"/>
    <property type="match status" value="1"/>
</dbReference>
<dbReference type="Proteomes" id="UP000708208">
    <property type="component" value="Unassembled WGS sequence"/>
</dbReference>
<evidence type="ECO:0000256" key="4">
    <source>
        <dbReference type="ARBA" id="ARBA00022692"/>
    </source>
</evidence>
<keyword evidence="3" id="KW-0813">Transport</keyword>
<evidence type="ECO:0000313" key="9">
    <source>
        <dbReference type="Proteomes" id="UP000708208"/>
    </source>
</evidence>
<comment type="subcellular location">
    <subcellularLocation>
        <location evidence="1">Membrane</location>
        <topology evidence="1">Multi-pass membrane protein</topology>
    </subcellularLocation>
</comment>
<keyword evidence="6 7" id="KW-0472">Membrane</keyword>
<evidence type="ECO:0000256" key="2">
    <source>
        <dbReference type="ARBA" id="ARBA00006772"/>
    </source>
</evidence>
<evidence type="ECO:0008006" key="10">
    <source>
        <dbReference type="Google" id="ProtNLM"/>
    </source>
</evidence>
<dbReference type="OrthoDB" id="6493944at2759"/>
<proteinExistence type="inferred from homology"/>